<comment type="caution">
    <text evidence="7">The sequence shown here is derived from an EMBL/GenBank/DDBJ whole genome shotgun (WGS) entry which is preliminary data.</text>
</comment>
<dbReference type="InterPro" id="IPR004137">
    <property type="entry name" value="HCP/CODH"/>
</dbReference>
<accession>A0A2M7JC64</accession>
<dbReference type="GO" id="GO:0043885">
    <property type="term" value="F:anaerobic carbon-monoxide dehydrogenase activity"/>
    <property type="evidence" value="ECO:0007669"/>
    <property type="project" value="InterPro"/>
</dbReference>
<proteinExistence type="predicted"/>
<evidence type="ECO:0000256" key="1">
    <source>
        <dbReference type="ARBA" id="ARBA00022485"/>
    </source>
</evidence>
<evidence type="ECO:0000256" key="3">
    <source>
        <dbReference type="ARBA" id="ARBA00022723"/>
    </source>
</evidence>
<evidence type="ECO:0000256" key="5">
    <source>
        <dbReference type="ARBA" id="ARBA00023004"/>
    </source>
</evidence>
<dbReference type="InterPro" id="IPR026350">
    <property type="entry name" value="GxxExxY"/>
</dbReference>
<dbReference type="PANTHER" id="PTHR30109">
    <property type="entry name" value="HYDROXYLAMINE REDUCTASE"/>
    <property type="match status" value="1"/>
</dbReference>
<evidence type="ECO:0000256" key="4">
    <source>
        <dbReference type="ARBA" id="ARBA00023002"/>
    </source>
</evidence>
<keyword evidence="2" id="KW-0533">Nickel</keyword>
<dbReference type="Gene3D" id="1.20.1270.30">
    <property type="match status" value="2"/>
</dbReference>
<dbReference type="Proteomes" id="UP000229297">
    <property type="component" value="Unassembled WGS sequence"/>
</dbReference>
<dbReference type="GO" id="GO:0016151">
    <property type="term" value="F:nickel cation binding"/>
    <property type="evidence" value="ECO:0007669"/>
    <property type="project" value="InterPro"/>
</dbReference>
<dbReference type="GO" id="GO:0050418">
    <property type="term" value="F:hydroxylamine reductase activity"/>
    <property type="evidence" value="ECO:0007669"/>
    <property type="project" value="TreeGrafter"/>
</dbReference>
<reference evidence="8" key="1">
    <citation type="submission" date="2017-09" db="EMBL/GenBank/DDBJ databases">
        <title>Depth-based differentiation of microbial function through sediment-hosted aquifers and enrichment of novel symbionts in the deep terrestrial subsurface.</title>
        <authorList>
            <person name="Probst A.J."/>
            <person name="Ladd B."/>
            <person name="Jarett J.K."/>
            <person name="Geller-Mcgrath D.E."/>
            <person name="Sieber C.M.K."/>
            <person name="Emerson J.B."/>
            <person name="Anantharaman K."/>
            <person name="Thomas B.C."/>
            <person name="Malmstrom R."/>
            <person name="Stieglmeier M."/>
            <person name="Klingl A."/>
            <person name="Woyke T."/>
            <person name="Ryan C.M."/>
            <person name="Banfield J.F."/>
        </authorList>
    </citation>
    <scope>NUCLEOTIDE SEQUENCE [LARGE SCALE GENOMIC DNA]</scope>
</reference>
<protein>
    <recommendedName>
        <fullName evidence="9">Carbon monoxide dehydrogenase</fullName>
    </recommendedName>
</protein>
<evidence type="ECO:0000256" key="6">
    <source>
        <dbReference type="ARBA" id="ARBA00023014"/>
    </source>
</evidence>
<name>A0A2M7JC64_9BACT</name>
<keyword evidence="6" id="KW-0411">Iron-sulfur</keyword>
<dbReference type="InterPro" id="IPR016101">
    <property type="entry name" value="CO_DH_a-bundle"/>
</dbReference>
<dbReference type="InterPro" id="IPR016099">
    <property type="entry name" value="Prismane-like_a/b-sand"/>
</dbReference>
<keyword evidence="4" id="KW-0560">Oxidoreductase</keyword>
<dbReference type="PANTHER" id="PTHR30109:SF4">
    <property type="entry name" value="CARBON MONOXIDE DEHYDROGENASE"/>
    <property type="match status" value="1"/>
</dbReference>
<sequence length="581" mass="63517">MNFTEKLAKHKICPSYEEGGCCRACYMGPCRITDKVKEGVCGATGSTVSARNLGRMAAAGASSLSTAVLSILSKGQGMDWFSSQKEKGLDLSRILPTERVSLLNRLHLTPRNVHREIVELLHRVSIGVDQECDHILFQTIRTSLGGVLSAALLLMDEKSSIADIDTAVLSKEKPNVILFGNVQLSDDNRVNVVSVDSMLKLEALLTSGLVDVIFCDKIPLSVEYIVACYHTVCVSVSSEVVDKAIKSQSKRTQTMNFKGTISQPKLSPQILKNALMESNIRGIVWLAGCVNPRLEDERTKLVKELVSHDILVLVTGCSISQFIDSDLLHQPIAPTGEFLQEFCEKTGIPPVVYLGNCLKEGAVIKLLNELSGAAGIGDISSLPVSLILPSWRSERNISLLLGAIACGISVQVKSHLPINSEVRGFLENSCNEILLGHLLKEDVSILEYLNRKRERLSLSSSLNIYVPETVAIHDDYMDTVAAAAFSIYRELGHGLSMDVYRKALVVELKQLGLQSSTVKVPITYLGEIISECEELLVEDDAIICIGKDANVKKHLKNALAGTKKEKGMSIVFDREMLKIGR</sequence>
<dbReference type="Pfam" id="PF13366">
    <property type="entry name" value="PDDEXK_3"/>
    <property type="match status" value="1"/>
</dbReference>
<dbReference type="GO" id="GO:0051539">
    <property type="term" value="F:4 iron, 4 sulfur cluster binding"/>
    <property type="evidence" value="ECO:0007669"/>
    <property type="project" value="UniProtKB-KW"/>
</dbReference>
<dbReference type="AlphaFoldDB" id="A0A2M7JC64"/>
<dbReference type="SUPFAM" id="SSF56821">
    <property type="entry name" value="Prismane protein-like"/>
    <property type="match status" value="1"/>
</dbReference>
<evidence type="ECO:0008006" key="9">
    <source>
        <dbReference type="Google" id="ProtNLM"/>
    </source>
</evidence>
<dbReference type="Pfam" id="PF03063">
    <property type="entry name" value="Prismane"/>
    <property type="match status" value="2"/>
</dbReference>
<dbReference type="InterPro" id="IPR011254">
    <property type="entry name" value="Prismane-like_sf"/>
</dbReference>
<dbReference type="EMBL" id="PFIC01000155">
    <property type="protein sequence ID" value="PIX17012.1"/>
    <property type="molecule type" value="Genomic_DNA"/>
</dbReference>
<dbReference type="GO" id="GO:0042542">
    <property type="term" value="P:response to hydrogen peroxide"/>
    <property type="evidence" value="ECO:0007669"/>
    <property type="project" value="TreeGrafter"/>
</dbReference>
<evidence type="ECO:0000313" key="8">
    <source>
        <dbReference type="Proteomes" id="UP000229297"/>
    </source>
</evidence>
<dbReference type="NCBIfam" id="TIGR04256">
    <property type="entry name" value="GxxExxY"/>
    <property type="match status" value="1"/>
</dbReference>
<gene>
    <name evidence="7" type="ORF">COZ71_05550</name>
</gene>
<dbReference type="Gene3D" id="3.40.50.2030">
    <property type="match status" value="1"/>
</dbReference>
<organism evidence="7 8">
    <name type="scientific">Candidatus Desantisbacteria bacterium CG_4_8_14_3_um_filter_40_12</name>
    <dbReference type="NCBI Taxonomy" id="1974545"/>
    <lineage>
        <taxon>Bacteria</taxon>
        <taxon>Candidatus Desantisiibacteriota</taxon>
    </lineage>
</organism>
<keyword evidence="5" id="KW-0408">Iron</keyword>
<evidence type="ECO:0000256" key="2">
    <source>
        <dbReference type="ARBA" id="ARBA00022596"/>
    </source>
</evidence>
<evidence type="ECO:0000313" key="7">
    <source>
        <dbReference type="EMBL" id="PIX17012.1"/>
    </source>
</evidence>
<dbReference type="GO" id="GO:0004601">
    <property type="term" value="F:peroxidase activity"/>
    <property type="evidence" value="ECO:0007669"/>
    <property type="project" value="TreeGrafter"/>
</dbReference>
<keyword evidence="3" id="KW-0479">Metal-binding</keyword>
<keyword evidence="1" id="KW-0004">4Fe-4S</keyword>
<dbReference type="GO" id="GO:0006091">
    <property type="term" value="P:generation of precursor metabolites and energy"/>
    <property type="evidence" value="ECO:0007669"/>
    <property type="project" value="InterPro"/>
</dbReference>